<gene>
    <name evidence="1" type="ORF">RRG08_023488</name>
</gene>
<name>A0AAE0YYP3_9GAST</name>
<organism evidence="1 2">
    <name type="scientific">Elysia crispata</name>
    <name type="common">lettuce slug</name>
    <dbReference type="NCBI Taxonomy" id="231223"/>
    <lineage>
        <taxon>Eukaryota</taxon>
        <taxon>Metazoa</taxon>
        <taxon>Spiralia</taxon>
        <taxon>Lophotrochozoa</taxon>
        <taxon>Mollusca</taxon>
        <taxon>Gastropoda</taxon>
        <taxon>Heterobranchia</taxon>
        <taxon>Euthyneura</taxon>
        <taxon>Panpulmonata</taxon>
        <taxon>Sacoglossa</taxon>
        <taxon>Placobranchoidea</taxon>
        <taxon>Plakobranchidae</taxon>
        <taxon>Elysia</taxon>
    </lineage>
</organism>
<dbReference type="EMBL" id="JAWDGP010005130">
    <property type="protein sequence ID" value="KAK3759370.1"/>
    <property type="molecule type" value="Genomic_DNA"/>
</dbReference>
<keyword evidence="2" id="KW-1185">Reference proteome</keyword>
<protein>
    <submittedName>
        <fullName evidence="1">Uncharacterized protein</fullName>
    </submittedName>
</protein>
<accession>A0AAE0YYP3</accession>
<evidence type="ECO:0000313" key="1">
    <source>
        <dbReference type="EMBL" id="KAK3759370.1"/>
    </source>
</evidence>
<dbReference type="Proteomes" id="UP001283361">
    <property type="component" value="Unassembled WGS sequence"/>
</dbReference>
<comment type="caution">
    <text evidence="1">The sequence shown here is derived from an EMBL/GenBank/DDBJ whole genome shotgun (WGS) entry which is preliminary data.</text>
</comment>
<dbReference type="AlphaFoldDB" id="A0AAE0YYP3"/>
<evidence type="ECO:0000313" key="2">
    <source>
        <dbReference type="Proteomes" id="UP001283361"/>
    </source>
</evidence>
<reference evidence="1" key="1">
    <citation type="journal article" date="2023" name="G3 (Bethesda)">
        <title>A reference genome for the long-term kleptoplast-retaining sea slug Elysia crispata morphotype clarki.</title>
        <authorList>
            <person name="Eastman K.E."/>
            <person name="Pendleton A.L."/>
            <person name="Shaikh M.A."/>
            <person name="Suttiyut T."/>
            <person name="Ogas R."/>
            <person name="Tomko P."/>
            <person name="Gavelis G."/>
            <person name="Widhalm J.R."/>
            <person name="Wisecaver J.H."/>
        </authorList>
    </citation>
    <scope>NUCLEOTIDE SEQUENCE</scope>
    <source>
        <strain evidence="1">ECLA1</strain>
    </source>
</reference>
<sequence length="81" mass="8737">MLLVSAGACFNELDLPQSPASCGVPRWRAALVELHGSPAKEINHLPQVLARTPSCLVDFCLREGHSASREDKGRLSDSLNP</sequence>
<proteinExistence type="predicted"/>